<organism evidence="7 8">
    <name type="scientific">Fodinicola feengrottensis</name>
    <dbReference type="NCBI Taxonomy" id="435914"/>
    <lineage>
        <taxon>Bacteria</taxon>
        <taxon>Bacillati</taxon>
        <taxon>Actinomycetota</taxon>
        <taxon>Actinomycetes</taxon>
        <taxon>Mycobacteriales</taxon>
        <taxon>Fodinicola</taxon>
    </lineage>
</organism>
<proteinExistence type="inferred from homology"/>
<protein>
    <submittedName>
        <fullName evidence="7">LysR substrate-binding domain-containing protein</fullName>
    </submittedName>
</protein>
<dbReference type="Proteomes" id="UP001500618">
    <property type="component" value="Unassembled WGS sequence"/>
</dbReference>
<name>A0ABP4RQ08_9ACTN</name>
<dbReference type="PROSITE" id="PS50931">
    <property type="entry name" value="HTH_LYSR"/>
    <property type="match status" value="1"/>
</dbReference>
<dbReference type="InterPro" id="IPR036390">
    <property type="entry name" value="WH_DNA-bd_sf"/>
</dbReference>
<evidence type="ECO:0000256" key="5">
    <source>
        <dbReference type="ARBA" id="ARBA00023163"/>
    </source>
</evidence>
<evidence type="ECO:0000313" key="7">
    <source>
        <dbReference type="EMBL" id="GAA1655950.1"/>
    </source>
</evidence>
<keyword evidence="8" id="KW-1185">Reference proteome</keyword>
<gene>
    <name evidence="7" type="ORF">GCM10009765_01500</name>
</gene>
<sequence length="286" mass="31399">MPVDIRLMRYVVAIAEEGSFGRAAARLHIAQPPLSRQVGELERELGVRLFERRPTRLTAAGEAFVESARKVIADVDRAVARTKAVAGGAVGVVRVGYVVSAAYEVLPRLQAAARKQAPGIRLDVTETDSAALAQGLRDGRYDLVFSRSITDFHRLSVTREPLVAVISRTHPLAGRESVSVRELRGSRLLLSEHHLPRYREAVLTAVQGILDEVVNTRIAGWRYSDELLDSRTITLVPRTLGDHPPSTAVTVRLEEEPPAADLQAVWTTDLSPPAGRIVELVRTIFD</sequence>
<dbReference type="RefSeq" id="WP_344306163.1">
    <property type="nucleotide sequence ID" value="NZ_BAAANY010000001.1"/>
</dbReference>
<dbReference type="InterPro" id="IPR036388">
    <property type="entry name" value="WH-like_DNA-bd_sf"/>
</dbReference>
<dbReference type="InterPro" id="IPR000847">
    <property type="entry name" value="LysR_HTH_N"/>
</dbReference>
<keyword evidence="5" id="KW-0804">Transcription</keyword>
<evidence type="ECO:0000256" key="2">
    <source>
        <dbReference type="ARBA" id="ARBA00023015"/>
    </source>
</evidence>
<keyword evidence="4" id="KW-0010">Activator</keyword>
<dbReference type="Gene3D" id="1.10.10.10">
    <property type="entry name" value="Winged helix-like DNA-binding domain superfamily/Winged helix DNA-binding domain"/>
    <property type="match status" value="1"/>
</dbReference>
<dbReference type="Pfam" id="PF00126">
    <property type="entry name" value="HTH_1"/>
    <property type="match status" value="1"/>
</dbReference>
<reference evidence="8" key="1">
    <citation type="journal article" date="2019" name="Int. J. Syst. Evol. Microbiol.">
        <title>The Global Catalogue of Microorganisms (GCM) 10K type strain sequencing project: providing services to taxonomists for standard genome sequencing and annotation.</title>
        <authorList>
            <consortium name="The Broad Institute Genomics Platform"/>
            <consortium name="The Broad Institute Genome Sequencing Center for Infectious Disease"/>
            <person name="Wu L."/>
            <person name="Ma J."/>
        </authorList>
    </citation>
    <scope>NUCLEOTIDE SEQUENCE [LARGE SCALE GENOMIC DNA]</scope>
    <source>
        <strain evidence="8">JCM 14718</strain>
    </source>
</reference>
<comment type="similarity">
    <text evidence="1">Belongs to the LysR transcriptional regulatory family.</text>
</comment>
<keyword evidence="3" id="KW-0238">DNA-binding</keyword>
<dbReference type="PANTHER" id="PTHR30346:SF28">
    <property type="entry name" value="HTH-TYPE TRANSCRIPTIONAL REGULATOR CYNR"/>
    <property type="match status" value="1"/>
</dbReference>
<evidence type="ECO:0000256" key="3">
    <source>
        <dbReference type="ARBA" id="ARBA00023125"/>
    </source>
</evidence>
<keyword evidence="2" id="KW-0805">Transcription regulation</keyword>
<dbReference type="PANTHER" id="PTHR30346">
    <property type="entry name" value="TRANSCRIPTIONAL DUAL REGULATOR HCAR-RELATED"/>
    <property type="match status" value="1"/>
</dbReference>
<evidence type="ECO:0000313" key="8">
    <source>
        <dbReference type="Proteomes" id="UP001500618"/>
    </source>
</evidence>
<evidence type="ECO:0000259" key="6">
    <source>
        <dbReference type="PROSITE" id="PS50931"/>
    </source>
</evidence>
<dbReference type="SUPFAM" id="SSF46785">
    <property type="entry name" value="Winged helix' DNA-binding domain"/>
    <property type="match status" value="1"/>
</dbReference>
<comment type="caution">
    <text evidence="7">The sequence shown here is derived from an EMBL/GenBank/DDBJ whole genome shotgun (WGS) entry which is preliminary data.</text>
</comment>
<dbReference type="InterPro" id="IPR005119">
    <property type="entry name" value="LysR_subst-bd"/>
</dbReference>
<feature type="domain" description="HTH lysR-type" evidence="6">
    <location>
        <begin position="3"/>
        <end position="60"/>
    </location>
</feature>
<dbReference type="Gene3D" id="3.40.190.10">
    <property type="entry name" value="Periplasmic binding protein-like II"/>
    <property type="match status" value="2"/>
</dbReference>
<dbReference type="SUPFAM" id="SSF53850">
    <property type="entry name" value="Periplasmic binding protein-like II"/>
    <property type="match status" value="1"/>
</dbReference>
<evidence type="ECO:0000256" key="1">
    <source>
        <dbReference type="ARBA" id="ARBA00009437"/>
    </source>
</evidence>
<dbReference type="Pfam" id="PF03466">
    <property type="entry name" value="LysR_substrate"/>
    <property type="match status" value="1"/>
</dbReference>
<dbReference type="PRINTS" id="PR00039">
    <property type="entry name" value="HTHLYSR"/>
</dbReference>
<evidence type="ECO:0000256" key="4">
    <source>
        <dbReference type="ARBA" id="ARBA00023159"/>
    </source>
</evidence>
<dbReference type="EMBL" id="BAAANY010000001">
    <property type="protein sequence ID" value="GAA1655950.1"/>
    <property type="molecule type" value="Genomic_DNA"/>
</dbReference>
<accession>A0ABP4RQ08</accession>